<evidence type="ECO:0000313" key="10">
    <source>
        <dbReference type="EMBL" id="HJC72768.1"/>
    </source>
</evidence>
<dbReference type="PRINTS" id="PR00952">
    <property type="entry name" value="TYPE3IMQPROT"/>
</dbReference>
<comment type="similarity">
    <text evidence="2 9">Belongs to the FliQ/MopD/SpaQ family.</text>
</comment>
<dbReference type="GO" id="GO:0005886">
    <property type="term" value="C:plasma membrane"/>
    <property type="evidence" value="ECO:0007669"/>
    <property type="project" value="UniProtKB-SubCell"/>
</dbReference>
<keyword evidence="5 9" id="KW-0812">Transmembrane</keyword>
<dbReference type="InterPro" id="IPR006305">
    <property type="entry name" value="FliQ"/>
</dbReference>
<dbReference type="Proteomes" id="UP000823918">
    <property type="component" value="Unassembled WGS sequence"/>
</dbReference>
<comment type="subcellular location">
    <subcellularLocation>
        <location evidence="1 9">Cell membrane</location>
        <topology evidence="1">Multi-pass membrane protein</topology>
    </subcellularLocation>
    <subcellularLocation>
        <location evidence="9">Bacterial flagellum basal body</location>
    </subcellularLocation>
</comment>
<dbReference type="NCBIfam" id="TIGR01402">
    <property type="entry name" value="fliQ"/>
    <property type="match status" value="1"/>
</dbReference>
<evidence type="ECO:0000256" key="7">
    <source>
        <dbReference type="ARBA" id="ARBA00023136"/>
    </source>
</evidence>
<reference evidence="10" key="2">
    <citation type="submission" date="2021-04" db="EMBL/GenBank/DDBJ databases">
        <authorList>
            <person name="Gilroy R."/>
        </authorList>
    </citation>
    <scope>NUCLEOTIDE SEQUENCE</scope>
    <source>
        <strain evidence="10">5933</strain>
    </source>
</reference>
<dbReference type="GO" id="GO:0009425">
    <property type="term" value="C:bacterial-type flagellum basal body"/>
    <property type="evidence" value="ECO:0007669"/>
    <property type="project" value="UniProtKB-SubCell"/>
</dbReference>
<dbReference type="PANTHER" id="PTHR34040">
    <property type="entry name" value="FLAGELLAR BIOSYNTHETIC PROTEIN FLIQ"/>
    <property type="match status" value="1"/>
</dbReference>
<feature type="transmembrane region" description="Helical" evidence="9">
    <location>
        <begin position="51"/>
        <end position="74"/>
    </location>
</feature>
<dbReference type="EMBL" id="DWWA01000041">
    <property type="protein sequence ID" value="HJC72768.1"/>
    <property type="molecule type" value="Genomic_DNA"/>
</dbReference>
<accession>A0A9D2Q4I0</accession>
<organism evidence="10 11">
    <name type="scientific">Candidatus Ruthenibacterium merdavium</name>
    <dbReference type="NCBI Taxonomy" id="2838752"/>
    <lineage>
        <taxon>Bacteria</taxon>
        <taxon>Bacillati</taxon>
        <taxon>Bacillota</taxon>
        <taxon>Clostridia</taxon>
        <taxon>Eubacteriales</taxon>
        <taxon>Oscillospiraceae</taxon>
        <taxon>Ruthenibacterium</taxon>
    </lineage>
</organism>
<evidence type="ECO:0000256" key="9">
    <source>
        <dbReference type="RuleBase" id="RU364090"/>
    </source>
</evidence>
<evidence type="ECO:0000256" key="2">
    <source>
        <dbReference type="ARBA" id="ARBA00006156"/>
    </source>
</evidence>
<keyword evidence="4 9" id="KW-1003">Cell membrane</keyword>
<keyword evidence="10" id="KW-0966">Cell projection</keyword>
<dbReference type="Pfam" id="PF01313">
    <property type="entry name" value="Bac_export_3"/>
    <property type="match status" value="1"/>
</dbReference>
<comment type="caution">
    <text evidence="10">The sequence shown here is derived from an EMBL/GenBank/DDBJ whole genome shotgun (WGS) entry which is preliminary data.</text>
</comment>
<dbReference type="PANTHER" id="PTHR34040:SF2">
    <property type="entry name" value="FLAGELLAR BIOSYNTHETIC PROTEIN FLIQ"/>
    <property type="match status" value="1"/>
</dbReference>
<protein>
    <recommendedName>
        <fullName evidence="3 9">Flagellar biosynthetic protein FliQ</fullName>
    </recommendedName>
</protein>
<reference evidence="10" key="1">
    <citation type="journal article" date="2021" name="PeerJ">
        <title>Extensive microbial diversity within the chicken gut microbiome revealed by metagenomics and culture.</title>
        <authorList>
            <person name="Gilroy R."/>
            <person name="Ravi A."/>
            <person name="Getino M."/>
            <person name="Pursley I."/>
            <person name="Horton D.L."/>
            <person name="Alikhan N.F."/>
            <person name="Baker D."/>
            <person name="Gharbi K."/>
            <person name="Hall N."/>
            <person name="Watson M."/>
            <person name="Adriaenssens E.M."/>
            <person name="Foster-Nyarko E."/>
            <person name="Jarju S."/>
            <person name="Secka A."/>
            <person name="Antonio M."/>
            <person name="Oren A."/>
            <person name="Chaudhuri R.R."/>
            <person name="La Ragione R."/>
            <person name="Hildebrand F."/>
            <person name="Pallen M.J."/>
        </authorList>
    </citation>
    <scope>NUCLEOTIDE SEQUENCE</scope>
    <source>
        <strain evidence="10">5933</strain>
    </source>
</reference>
<evidence type="ECO:0000256" key="4">
    <source>
        <dbReference type="ARBA" id="ARBA00022475"/>
    </source>
</evidence>
<keyword evidence="8 9" id="KW-0975">Bacterial flagellum</keyword>
<evidence type="ECO:0000313" key="11">
    <source>
        <dbReference type="Proteomes" id="UP000823918"/>
    </source>
</evidence>
<keyword evidence="7 9" id="KW-0472">Membrane</keyword>
<evidence type="ECO:0000256" key="5">
    <source>
        <dbReference type="ARBA" id="ARBA00022692"/>
    </source>
</evidence>
<evidence type="ECO:0000256" key="1">
    <source>
        <dbReference type="ARBA" id="ARBA00004651"/>
    </source>
</evidence>
<keyword evidence="6 9" id="KW-1133">Transmembrane helix</keyword>
<evidence type="ECO:0000256" key="6">
    <source>
        <dbReference type="ARBA" id="ARBA00022989"/>
    </source>
</evidence>
<keyword evidence="10" id="KW-0969">Cilium</keyword>
<evidence type="ECO:0000256" key="8">
    <source>
        <dbReference type="ARBA" id="ARBA00023143"/>
    </source>
</evidence>
<evidence type="ECO:0000256" key="3">
    <source>
        <dbReference type="ARBA" id="ARBA00021718"/>
    </source>
</evidence>
<dbReference type="GO" id="GO:0044780">
    <property type="term" value="P:bacterial-type flagellum assembly"/>
    <property type="evidence" value="ECO:0007669"/>
    <property type="project" value="InterPro"/>
</dbReference>
<name>A0A9D2Q4I0_9FIRM</name>
<keyword evidence="10" id="KW-0282">Flagellum</keyword>
<sequence length="87" mass="9711">MGAEMIIAVIKESVWKILVLSAPFLIVSIVLGLVIAVFQAATQIHEQTLTFVPKLFGILLLLLVLGSWMMVNLTEFFNMIMSMMVEL</sequence>
<comment type="function">
    <text evidence="9">Role in flagellar biosynthesis.</text>
</comment>
<proteinExistence type="inferred from homology"/>
<dbReference type="AlphaFoldDB" id="A0A9D2Q4I0"/>
<dbReference type="GO" id="GO:0009306">
    <property type="term" value="P:protein secretion"/>
    <property type="evidence" value="ECO:0007669"/>
    <property type="project" value="InterPro"/>
</dbReference>
<dbReference type="InterPro" id="IPR002191">
    <property type="entry name" value="Bac_export_3"/>
</dbReference>
<gene>
    <name evidence="9 10" type="primary">fliQ</name>
    <name evidence="10" type="ORF">H9698_08270</name>
</gene>
<feature type="transmembrane region" description="Helical" evidence="9">
    <location>
        <begin position="17"/>
        <end position="39"/>
    </location>
</feature>
<dbReference type="PIRSF" id="PIRSF004669">
    <property type="entry name" value="FliQ"/>
    <property type="match status" value="1"/>
</dbReference>